<dbReference type="Pfam" id="PF22638">
    <property type="entry name" value="FlgK_D1"/>
    <property type="match status" value="1"/>
</dbReference>
<keyword evidence="5" id="KW-0964">Secreted</keyword>
<name>A0A2R8B996_9RHOB</name>
<comment type="similarity">
    <text evidence="3">Belongs to the flagella basal body rod proteins family.</text>
</comment>
<keyword evidence="10" id="KW-0282">Flagellum</keyword>
<organism evidence="10 11">
    <name type="scientific">Ascidiaceihabitans donghaensis</name>
    <dbReference type="NCBI Taxonomy" id="1510460"/>
    <lineage>
        <taxon>Bacteria</taxon>
        <taxon>Pseudomonadati</taxon>
        <taxon>Pseudomonadota</taxon>
        <taxon>Alphaproteobacteria</taxon>
        <taxon>Rhodobacterales</taxon>
        <taxon>Paracoccaceae</taxon>
        <taxon>Ascidiaceihabitans</taxon>
    </lineage>
</organism>
<dbReference type="GO" id="GO:0005576">
    <property type="term" value="C:extracellular region"/>
    <property type="evidence" value="ECO:0007669"/>
    <property type="project" value="UniProtKB-SubCell"/>
</dbReference>
<evidence type="ECO:0000259" key="7">
    <source>
        <dbReference type="Pfam" id="PF00460"/>
    </source>
</evidence>
<dbReference type="EMBL" id="OMOR01000001">
    <property type="protein sequence ID" value="SPH19646.1"/>
    <property type="molecule type" value="Genomic_DNA"/>
</dbReference>
<dbReference type="SUPFAM" id="SSF64518">
    <property type="entry name" value="Phase 1 flagellin"/>
    <property type="match status" value="1"/>
</dbReference>
<proteinExistence type="inferred from homology"/>
<dbReference type="InterPro" id="IPR002371">
    <property type="entry name" value="FlgK"/>
</dbReference>
<evidence type="ECO:0000256" key="3">
    <source>
        <dbReference type="ARBA" id="ARBA00009677"/>
    </source>
</evidence>
<evidence type="ECO:0000256" key="1">
    <source>
        <dbReference type="ARBA" id="ARBA00004117"/>
    </source>
</evidence>
<dbReference type="PANTHER" id="PTHR30033:SF1">
    <property type="entry name" value="FLAGELLAR HOOK-ASSOCIATED PROTEIN 1"/>
    <property type="match status" value="1"/>
</dbReference>
<sequence length="484" mass="50824">MTISGALNNAMSGLRATGRAAEVVSSNLSNALTPGYAKRMLELSPSIMGGNGGVRIDGIVRNVDPVLLADRQLASATFGNRSATAGFLDQLETMLGTPDDPNSLSARVADLGNSLITASSRPDAPERLGAALNSARDLATKINVAASEIQDARTQADRSIDAQVRRLNDALQELEDLNGMITSTFSQGGDAAALHDVRQKLVDEVSEMVPVRTVQRQYGSIALYTTGGSVLLDGSAAEVGFDPVNIVTPYMSEAAGSLSGLTVNDNPVQTGSERGSLRGGTLGAQFAIRDELAPQAQEKLDAVARDLIERFQDPAVDPTLGVGMAGLFTDGGTAFDPLDEVGLSDRISLNALVDPKQGGETWRLRDGIGAAAPGNVGDARLLQSLGDALETTRVPGSGGFGTGSYDANDLTASMMSTLAADRKNSDQQLSFASTQLQELTQLELADGVDSDEELRRLILIEQAYAANARIIETVDDMMQTILRI</sequence>
<feature type="domain" description="Flagellar basal body rod protein N-terminal" evidence="7">
    <location>
        <begin position="7"/>
        <end position="36"/>
    </location>
</feature>
<dbReference type="RefSeq" id="WP_108826964.1">
    <property type="nucleotide sequence ID" value="NZ_OMOR01000001.1"/>
</dbReference>
<evidence type="ECO:0000256" key="2">
    <source>
        <dbReference type="ARBA" id="ARBA00004613"/>
    </source>
</evidence>
<dbReference type="NCBIfam" id="TIGR02492">
    <property type="entry name" value="flgK_ends"/>
    <property type="match status" value="1"/>
</dbReference>
<reference evidence="10 11" key="1">
    <citation type="submission" date="2018-03" db="EMBL/GenBank/DDBJ databases">
        <authorList>
            <person name="Keele B.F."/>
        </authorList>
    </citation>
    <scope>NUCLEOTIDE SEQUENCE [LARGE SCALE GENOMIC DNA]</scope>
    <source>
        <strain evidence="10 11">CECT 8599</strain>
    </source>
</reference>
<keyword evidence="6" id="KW-0975">Bacterial flagellum</keyword>
<keyword evidence="10" id="KW-0969">Cilium</keyword>
<accession>A0A2R8B996</accession>
<feature type="domain" description="Flagellar hook-associated protein FlgK helical" evidence="9">
    <location>
        <begin position="88"/>
        <end position="311"/>
    </location>
</feature>
<dbReference type="InterPro" id="IPR010930">
    <property type="entry name" value="Flg_bb/hook_C_dom"/>
</dbReference>
<dbReference type="InterPro" id="IPR053927">
    <property type="entry name" value="FlgK_helical"/>
</dbReference>
<dbReference type="GO" id="GO:0005198">
    <property type="term" value="F:structural molecule activity"/>
    <property type="evidence" value="ECO:0007669"/>
    <property type="project" value="InterPro"/>
</dbReference>
<evidence type="ECO:0000256" key="6">
    <source>
        <dbReference type="ARBA" id="ARBA00023143"/>
    </source>
</evidence>
<dbReference type="OrthoDB" id="7181295at2"/>
<evidence type="ECO:0000256" key="4">
    <source>
        <dbReference type="ARBA" id="ARBA00016244"/>
    </source>
</evidence>
<dbReference type="GO" id="GO:0009425">
    <property type="term" value="C:bacterial-type flagellum basal body"/>
    <property type="evidence" value="ECO:0007669"/>
    <property type="project" value="UniProtKB-SubCell"/>
</dbReference>
<dbReference type="GO" id="GO:0044780">
    <property type="term" value="P:bacterial-type flagellum assembly"/>
    <property type="evidence" value="ECO:0007669"/>
    <property type="project" value="InterPro"/>
</dbReference>
<evidence type="ECO:0000259" key="8">
    <source>
        <dbReference type="Pfam" id="PF06429"/>
    </source>
</evidence>
<dbReference type="PANTHER" id="PTHR30033">
    <property type="entry name" value="FLAGELLAR HOOK-ASSOCIATED PROTEIN 1"/>
    <property type="match status" value="1"/>
</dbReference>
<dbReference type="AlphaFoldDB" id="A0A2R8B996"/>
<keyword evidence="10" id="KW-0966">Cell projection</keyword>
<dbReference type="GO" id="GO:0009424">
    <property type="term" value="C:bacterial-type flagellum hook"/>
    <property type="evidence" value="ECO:0007669"/>
    <property type="project" value="InterPro"/>
</dbReference>
<evidence type="ECO:0000259" key="9">
    <source>
        <dbReference type="Pfam" id="PF22638"/>
    </source>
</evidence>
<evidence type="ECO:0000313" key="11">
    <source>
        <dbReference type="Proteomes" id="UP000244880"/>
    </source>
</evidence>
<evidence type="ECO:0000256" key="5">
    <source>
        <dbReference type="ARBA" id="ARBA00022525"/>
    </source>
</evidence>
<gene>
    <name evidence="10" type="primary">flgK</name>
    <name evidence="10" type="ORF">ASD8599_00381</name>
</gene>
<feature type="domain" description="Flagellar basal-body/hook protein C-terminal" evidence="8">
    <location>
        <begin position="447"/>
        <end position="484"/>
    </location>
</feature>
<dbReference type="Pfam" id="PF06429">
    <property type="entry name" value="Flg_bbr_C"/>
    <property type="match status" value="1"/>
</dbReference>
<comment type="subcellular location">
    <subcellularLocation>
        <location evidence="1">Bacterial flagellum basal body</location>
    </subcellularLocation>
    <subcellularLocation>
        <location evidence="2">Secreted</location>
    </subcellularLocation>
</comment>
<keyword evidence="11" id="KW-1185">Reference proteome</keyword>
<dbReference type="Pfam" id="PF00460">
    <property type="entry name" value="Flg_bb_rod"/>
    <property type="match status" value="1"/>
</dbReference>
<evidence type="ECO:0000313" key="10">
    <source>
        <dbReference type="EMBL" id="SPH19646.1"/>
    </source>
</evidence>
<protein>
    <recommendedName>
        <fullName evidence="4">Flagellar hook-associated protein 1</fullName>
    </recommendedName>
</protein>
<dbReference type="Proteomes" id="UP000244880">
    <property type="component" value="Unassembled WGS sequence"/>
</dbReference>
<dbReference type="InterPro" id="IPR001444">
    <property type="entry name" value="Flag_bb_rod_N"/>
</dbReference>